<dbReference type="Gene3D" id="1.10.1060.10">
    <property type="entry name" value="Alpha-helical ferredoxin"/>
    <property type="match status" value="1"/>
</dbReference>
<comment type="catalytic activity">
    <reaction evidence="16">
        <text>5,6-dihydrothymine + NAD(+) = thymine + NADH + H(+)</text>
        <dbReference type="Rhea" id="RHEA:28791"/>
        <dbReference type="ChEBI" id="CHEBI:15378"/>
        <dbReference type="ChEBI" id="CHEBI:17821"/>
        <dbReference type="ChEBI" id="CHEBI:27468"/>
        <dbReference type="ChEBI" id="CHEBI:57540"/>
        <dbReference type="ChEBI" id="CHEBI:57945"/>
        <dbReference type="EC" id="1.3.1.1"/>
    </reaction>
</comment>
<evidence type="ECO:0000256" key="7">
    <source>
        <dbReference type="ARBA" id="ARBA00022741"/>
    </source>
</evidence>
<dbReference type="InterPro" id="IPR009051">
    <property type="entry name" value="Helical_ferredxn"/>
</dbReference>
<keyword evidence="8" id="KW-0274">FAD</keyword>
<dbReference type="Gene3D" id="3.20.20.70">
    <property type="entry name" value="Aldolase class I"/>
    <property type="match status" value="1"/>
</dbReference>
<evidence type="ECO:0000256" key="10">
    <source>
        <dbReference type="ARBA" id="ARBA00023002"/>
    </source>
</evidence>
<dbReference type="PROSITE" id="PS51379">
    <property type="entry name" value="4FE4S_FER_2"/>
    <property type="match status" value="2"/>
</dbReference>
<evidence type="ECO:0000256" key="13">
    <source>
        <dbReference type="ARBA" id="ARBA00029440"/>
    </source>
</evidence>
<comment type="subunit">
    <text evidence="19">Heterotetramer of 2 PreA and 2 PreT subunits.</text>
</comment>
<evidence type="ECO:0000256" key="1">
    <source>
        <dbReference type="ARBA" id="ARBA00001917"/>
    </source>
</evidence>
<dbReference type="Pfam" id="PF14697">
    <property type="entry name" value="Fer4_21"/>
    <property type="match status" value="1"/>
</dbReference>
<reference evidence="22 23" key="1">
    <citation type="journal article" date="2021" name="Int. J. Syst. Evol. Microbiol.">
        <title>Clostridium zeae sp. nov., isolated from corn silage.</title>
        <authorList>
            <person name="Kobayashi H."/>
            <person name="Tanizawa Y."/>
            <person name="Yagura M."/>
            <person name="Sakamoto M."/>
            <person name="Ohkuma M."/>
            <person name="Tohno M."/>
        </authorList>
    </citation>
    <scope>NUCLEOTIDE SEQUENCE [LARGE SCALE GENOMIC DNA]</scope>
    <source>
        <strain evidence="22 23">CSC2</strain>
    </source>
</reference>
<evidence type="ECO:0000256" key="8">
    <source>
        <dbReference type="ARBA" id="ARBA00022827"/>
    </source>
</evidence>
<comment type="cofactor">
    <cofactor evidence="2">
        <name>FAD</name>
        <dbReference type="ChEBI" id="CHEBI:57692"/>
    </cofactor>
</comment>
<keyword evidence="7" id="KW-0547">Nucleotide-binding</keyword>
<keyword evidence="11" id="KW-0408">Iron</keyword>
<evidence type="ECO:0000256" key="3">
    <source>
        <dbReference type="ARBA" id="ARBA00010804"/>
    </source>
</evidence>
<evidence type="ECO:0000256" key="18">
    <source>
        <dbReference type="ARBA" id="ARBA00049578"/>
    </source>
</evidence>
<comment type="similarity">
    <text evidence="3">Belongs to the dihydropyrimidine dehydrogenase family.</text>
</comment>
<dbReference type="Pfam" id="PF14691">
    <property type="entry name" value="Fer4_20"/>
    <property type="match status" value="1"/>
</dbReference>
<dbReference type="EC" id="1.3.1.1" evidence="20"/>
<dbReference type="SUPFAM" id="SSF54862">
    <property type="entry name" value="4Fe-4S ferredoxins"/>
    <property type="match status" value="1"/>
</dbReference>
<evidence type="ECO:0000256" key="2">
    <source>
        <dbReference type="ARBA" id="ARBA00001974"/>
    </source>
</evidence>
<dbReference type="RefSeq" id="WP_206872225.1">
    <property type="nucleotide sequence ID" value="NZ_BMBA01000007.1"/>
</dbReference>
<keyword evidence="12" id="KW-0411">Iron-sulfur</keyword>
<evidence type="ECO:0000256" key="9">
    <source>
        <dbReference type="ARBA" id="ARBA00022857"/>
    </source>
</evidence>
<dbReference type="PANTHER" id="PTHR43073:SF2">
    <property type="entry name" value="DIHYDROPYRIMIDINE DEHYDROGENASE [NADP(+)]"/>
    <property type="match status" value="1"/>
</dbReference>
<keyword evidence="9" id="KW-0521">NADP</keyword>
<dbReference type="NCBIfam" id="NF006183">
    <property type="entry name" value="PRK08318.1"/>
    <property type="match status" value="1"/>
</dbReference>
<feature type="domain" description="4Fe-4S ferredoxin-type" evidence="21">
    <location>
        <begin position="433"/>
        <end position="465"/>
    </location>
</feature>
<proteinExistence type="inferred from homology"/>
<dbReference type="SUPFAM" id="SSF51395">
    <property type="entry name" value="FMN-linked oxidoreductases"/>
    <property type="match status" value="1"/>
</dbReference>
<evidence type="ECO:0000256" key="6">
    <source>
        <dbReference type="ARBA" id="ARBA00022723"/>
    </source>
</evidence>
<dbReference type="Gene3D" id="3.30.70.20">
    <property type="match status" value="1"/>
</dbReference>
<evidence type="ECO:0000256" key="17">
    <source>
        <dbReference type="ARBA" id="ARBA00048792"/>
    </source>
</evidence>
<organism evidence="22 23">
    <name type="scientific">Clostridium zeae</name>
    <dbReference type="NCBI Taxonomy" id="2759022"/>
    <lineage>
        <taxon>Bacteria</taxon>
        <taxon>Bacillati</taxon>
        <taxon>Bacillota</taxon>
        <taxon>Clostridia</taxon>
        <taxon>Eubacteriales</taxon>
        <taxon>Clostridiaceae</taxon>
        <taxon>Clostridium</taxon>
    </lineage>
</organism>
<dbReference type="PROSITE" id="PS00198">
    <property type="entry name" value="4FE4S_FER_1"/>
    <property type="match status" value="1"/>
</dbReference>
<protein>
    <recommendedName>
        <fullName evidence="20">dihydrouracil dehydrogenase (NAD(+))</fullName>
        <ecNumber evidence="20">1.3.1.1</ecNumber>
    </recommendedName>
    <alternativeName>
        <fullName evidence="15">Dihydrothymine dehydrogenase</fullName>
    </alternativeName>
    <alternativeName>
        <fullName evidence="14">Dihydrouracil dehydrogenase</fullName>
    </alternativeName>
</protein>
<evidence type="ECO:0000256" key="15">
    <source>
        <dbReference type="ARBA" id="ARBA00032722"/>
    </source>
</evidence>
<sequence>MYSLLYKDISIREDVAGCLLCHDAPCSKACPKLLKTDGIIRSLRFENRFGAVNRLPDKLPCDDCDTKECMEACIKGKINEPVQIDRIIKAISNEPRVKESEVDLSIEFCGVTCENPFFLSSSVVGSNYDMVAKAFEMGWAGVAFKTIGMFVPEEVSPRFAALNKESVPFVGFKNIEQISDHTLEENISFLKRLKLQYPSKVIVASIMGQNEEEWTKLAELMTDAGADIIECNFSCPHMTNSGVGSDVGQNPDLVALYTKATRKGTHLPILAKMTPNVGNMEIPAIAAMEAGATGIAAINTIKSIMNVNLSSFTSEPNVEGKTSVGGYSGKAVKPIALRFIHNMKACEALKNVPISGMGGIETWKDAAEFLSLGCENLQITTSVMQYGYRVIEDLIEGMKLYLSYQGYKTVTEFIGKALPNIVAADKLERDSICYPRFDREKCVGCGRCYLSCYDGGHQAIKVSDSNRTPILIVDKCVGCQLCVTVCPAEAIASGKRVKKKLPKI</sequence>
<evidence type="ECO:0000313" key="22">
    <source>
        <dbReference type="EMBL" id="GFZ33740.1"/>
    </source>
</evidence>
<dbReference type="InterPro" id="IPR017896">
    <property type="entry name" value="4Fe4S_Fe-S-bd"/>
</dbReference>
<dbReference type="InterPro" id="IPR013785">
    <property type="entry name" value="Aldolase_TIM"/>
</dbReference>
<gene>
    <name evidence="22" type="ORF">CSC2_42660</name>
</gene>
<comment type="caution">
    <text evidence="22">The sequence shown here is derived from an EMBL/GenBank/DDBJ whole genome shotgun (WGS) entry which is preliminary data.</text>
</comment>
<dbReference type="InterPro" id="IPR028261">
    <property type="entry name" value="DPD_II"/>
</dbReference>
<evidence type="ECO:0000256" key="4">
    <source>
        <dbReference type="ARBA" id="ARBA00022630"/>
    </source>
</evidence>
<evidence type="ECO:0000256" key="12">
    <source>
        <dbReference type="ARBA" id="ARBA00023014"/>
    </source>
</evidence>
<dbReference type="Proteomes" id="UP000663802">
    <property type="component" value="Unassembled WGS sequence"/>
</dbReference>
<evidence type="ECO:0000256" key="11">
    <source>
        <dbReference type="ARBA" id="ARBA00023004"/>
    </source>
</evidence>
<keyword evidence="5" id="KW-0288">FMN</keyword>
<comment type="pathway">
    <text evidence="13">Amino-acid biosynthesis.</text>
</comment>
<evidence type="ECO:0000256" key="14">
    <source>
        <dbReference type="ARBA" id="ARBA00030119"/>
    </source>
</evidence>
<feature type="domain" description="4Fe-4S ferredoxin-type" evidence="21">
    <location>
        <begin position="467"/>
        <end position="496"/>
    </location>
</feature>
<keyword evidence="23" id="KW-1185">Reference proteome</keyword>
<evidence type="ECO:0000256" key="5">
    <source>
        <dbReference type="ARBA" id="ARBA00022643"/>
    </source>
</evidence>
<keyword evidence="4" id="KW-0285">Flavoprotein</keyword>
<dbReference type="CDD" id="cd02940">
    <property type="entry name" value="DHPD_FMN"/>
    <property type="match status" value="1"/>
</dbReference>
<dbReference type="InterPro" id="IPR017900">
    <property type="entry name" value="4Fe4S_Fe_S_CS"/>
</dbReference>
<comment type="cofactor">
    <cofactor evidence="1">
        <name>FMN</name>
        <dbReference type="ChEBI" id="CHEBI:58210"/>
    </cofactor>
</comment>
<evidence type="ECO:0000256" key="16">
    <source>
        <dbReference type="ARBA" id="ARBA00047685"/>
    </source>
</evidence>
<comment type="function">
    <text evidence="18">Involved in pyrimidine base degradation. Catalyzes physiologically the reduction of uracil to 5,6-dihydrouracil (DHU) by using NADH as a specific cosubstrate. It also catalyzes the reverse reaction and the reduction of thymine to 5,6-dihydrothymine (DHT).</text>
</comment>
<dbReference type="EMBL" id="BMBA01000007">
    <property type="protein sequence ID" value="GFZ33740.1"/>
    <property type="molecule type" value="Genomic_DNA"/>
</dbReference>
<keyword evidence="6" id="KW-0479">Metal-binding</keyword>
<dbReference type="PANTHER" id="PTHR43073">
    <property type="entry name" value="DIHYDROPYRIMIDINE DEHYDROGENASE [NADP(+)]"/>
    <property type="match status" value="1"/>
</dbReference>
<name>A0ABQ1EG12_9CLOT</name>
<dbReference type="Pfam" id="PF01180">
    <property type="entry name" value="DHO_dh"/>
    <property type="match status" value="1"/>
</dbReference>
<evidence type="ECO:0000259" key="21">
    <source>
        <dbReference type="PROSITE" id="PS51379"/>
    </source>
</evidence>
<keyword evidence="10" id="KW-0560">Oxidoreductase</keyword>
<comment type="catalytic activity">
    <reaction evidence="17">
        <text>5,6-dihydrouracil + NAD(+) = uracil + NADH + H(+)</text>
        <dbReference type="Rhea" id="RHEA:20189"/>
        <dbReference type="ChEBI" id="CHEBI:15378"/>
        <dbReference type="ChEBI" id="CHEBI:15901"/>
        <dbReference type="ChEBI" id="CHEBI:17568"/>
        <dbReference type="ChEBI" id="CHEBI:57540"/>
        <dbReference type="ChEBI" id="CHEBI:57945"/>
        <dbReference type="EC" id="1.3.1.1"/>
    </reaction>
</comment>
<accession>A0ABQ1EG12</accession>
<dbReference type="InterPro" id="IPR005720">
    <property type="entry name" value="Dihydroorotate_DH_cat"/>
</dbReference>
<evidence type="ECO:0000256" key="19">
    <source>
        <dbReference type="ARBA" id="ARBA00049714"/>
    </source>
</evidence>
<evidence type="ECO:0000313" key="23">
    <source>
        <dbReference type="Proteomes" id="UP000663802"/>
    </source>
</evidence>
<evidence type="ECO:0000256" key="20">
    <source>
        <dbReference type="ARBA" id="ARBA00049728"/>
    </source>
</evidence>